<dbReference type="InterPro" id="IPR031322">
    <property type="entry name" value="Shikimate/glucono_kinase"/>
</dbReference>
<dbReference type="PANTHER" id="PTHR21087">
    <property type="entry name" value="SHIKIMATE KINASE"/>
    <property type="match status" value="1"/>
</dbReference>
<dbReference type="InterPro" id="IPR000623">
    <property type="entry name" value="Shikimate_kinase/TSH1"/>
</dbReference>
<keyword evidence="5" id="KW-0547">Nucleotide-binding</keyword>
<comment type="similarity">
    <text evidence="2">Belongs to the shikimate kinase family.</text>
</comment>
<evidence type="ECO:0000313" key="10">
    <source>
        <dbReference type="EMBL" id="KAJ8543744.1"/>
    </source>
</evidence>
<evidence type="ECO:0000256" key="5">
    <source>
        <dbReference type="ARBA" id="ARBA00022741"/>
    </source>
</evidence>
<keyword evidence="6" id="KW-0418">Kinase</keyword>
<dbReference type="HAMAP" id="MF_00109">
    <property type="entry name" value="Shikimate_kinase"/>
    <property type="match status" value="1"/>
</dbReference>
<dbReference type="OrthoDB" id="197068at2759"/>
<dbReference type="Gene3D" id="3.40.50.300">
    <property type="entry name" value="P-loop containing nucleotide triphosphate hydrolases"/>
    <property type="match status" value="1"/>
</dbReference>
<dbReference type="InterPro" id="IPR027417">
    <property type="entry name" value="P-loop_NTPase"/>
</dbReference>
<dbReference type="Pfam" id="PF01202">
    <property type="entry name" value="SKI"/>
    <property type="match status" value="1"/>
</dbReference>
<evidence type="ECO:0000256" key="1">
    <source>
        <dbReference type="ARBA" id="ARBA00004229"/>
    </source>
</evidence>
<keyword evidence="8" id="KW-0057">Aromatic amino acid biosynthesis</keyword>
<keyword evidence="3" id="KW-0028">Amino-acid biosynthesis</keyword>
<dbReference type="GO" id="GO:0005829">
    <property type="term" value="C:cytosol"/>
    <property type="evidence" value="ECO:0007669"/>
    <property type="project" value="TreeGrafter"/>
</dbReference>
<dbReference type="SUPFAM" id="SSF52540">
    <property type="entry name" value="P-loop containing nucleoside triphosphate hydrolases"/>
    <property type="match status" value="1"/>
</dbReference>
<dbReference type="PRINTS" id="PR01100">
    <property type="entry name" value="SHIKIMTKNASE"/>
</dbReference>
<dbReference type="GO" id="GO:0009507">
    <property type="term" value="C:chloroplast"/>
    <property type="evidence" value="ECO:0007669"/>
    <property type="project" value="UniProtKB-SubCell"/>
</dbReference>
<sequence>MSLTASTTISAATLPIVRAGDQFWKFRPIASVPAGLRPLGMQSQVINNRRHVICPVQQKRASIICALSLNARCAEGQTQTVTRESSTITVAPVQGKEKSPDLDDGGTGFPPRDDDGGGGGGGGGGGNWKVSVLDFGCLSASIDEIETLKNKAEEVEEYLDGRCVYLVGMMGSGKTISGNFILFCTSFSDKLIEQAVGGTTVAEIFKLHGENFFRNNETEVLHKLSLMHRLVASTGGGAVVHMHKGVSVWLDVPLEALAKRITAEGTKSRPLLHEESGDIYEKTLKRLTTLMETRGENYANASTRVSLENIPLKREKMSAILHLLKLL</sequence>
<dbReference type="EMBL" id="JAJAGQ010000014">
    <property type="protein sequence ID" value="KAJ8543744.1"/>
    <property type="molecule type" value="Genomic_DNA"/>
</dbReference>
<dbReference type="GO" id="GO:0008652">
    <property type="term" value="P:amino acid biosynthetic process"/>
    <property type="evidence" value="ECO:0007669"/>
    <property type="project" value="UniProtKB-KW"/>
</dbReference>
<evidence type="ECO:0000256" key="8">
    <source>
        <dbReference type="ARBA" id="ARBA00023141"/>
    </source>
</evidence>
<dbReference type="GO" id="GO:0005524">
    <property type="term" value="F:ATP binding"/>
    <property type="evidence" value="ECO:0007669"/>
    <property type="project" value="UniProtKB-KW"/>
</dbReference>
<evidence type="ECO:0000256" key="2">
    <source>
        <dbReference type="ARBA" id="ARBA00006997"/>
    </source>
</evidence>
<name>A0A9Q1LV41_9SOLA</name>
<keyword evidence="11" id="KW-1185">Reference proteome</keyword>
<evidence type="ECO:0008006" key="12">
    <source>
        <dbReference type="Google" id="ProtNLM"/>
    </source>
</evidence>
<keyword evidence="4" id="KW-0808">Transferase</keyword>
<evidence type="ECO:0000313" key="11">
    <source>
        <dbReference type="Proteomes" id="UP001152561"/>
    </source>
</evidence>
<evidence type="ECO:0000256" key="4">
    <source>
        <dbReference type="ARBA" id="ARBA00022679"/>
    </source>
</evidence>
<dbReference type="AlphaFoldDB" id="A0A9Q1LV41"/>
<organism evidence="10 11">
    <name type="scientific">Anisodus acutangulus</name>
    <dbReference type="NCBI Taxonomy" id="402998"/>
    <lineage>
        <taxon>Eukaryota</taxon>
        <taxon>Viridiplantae</taxon>
        <taxon>Streptophyta</taxon>
        <taxon>Embryophyta</taxon>
        <taxon>Tracheophyta</taxon>
        <taxon>Spermatophyta</taxon>
        <taxon>Magnoliopsida</taxon>
        <taxon>eudicotyledons</taxon>
        <taxon>Gunneridae</taxon>
        <taxon>Pentapetalae</taxon>
        <taxon>asterids</taxon>
        <taxon>lamiids</taxon>
        <taxon>Solanales</taxon>
        <taxon>Solanaceae</taxon>
        <taxon>Solanoideae</taxon>
        <taxon>Hyoscyameae</taxon>
        <taxon>Anisodus</taxon>
    </lineage>
</organism>
<comment type="subcellular location">
    <subcellularLocation>
        <location evidence="1">Plastid</location>
        <location evidence="1">Chloroplast</location>
    </subcellularLocation>
</comment>
<reference evidence="11" key="1">
    <citation type="journal article" date="2023" name="Proc. Natl. Acad. Sci. U.S.A.">
        <title>Genomic and structural basis for evolution of tropane alkaloid biosynthesis.</title>
        <authorList>
            <person name="Wanga Y.-J."/>
            <person name="Taina T."/>
            <person name="Yua J.-Y."/>
            <person name="Lia J."/>
            <person name="Xua B."/>
            <person name="Chenc J."/>
            <person name="D'Auriad J.C."/>
            <person name="Huanga J.-P."/>
            <person name="Huanga S.-X."/>
        </authorList>
    </citation>
    <scope>NUCLEOTIDE SEQUENCE [LARGE SCALE GENOMIC DNA]</scope>
    <source>
        <strain evidence="11">cv. KIB-2019</strain>
    </source>
</reference>
<dbReference type="GO" id="GO:0004765">
    <property type="term" value="F:shikimate kinase activity"/>
    <property type="evidence" value="ECO:0007669"/>
    <property type="project" value="TreeGrafter"/>
</dbReference>
<evidence type="ECO:0000256" key="9">
    <source>
        <dbReference type="SAM" id="MobiDB-lite"/>
    </source>
</evidence>
<dbReference type="PANTHER" id="PTHR21087:SF16">
    <property type="entry name" value="SHIKIMATE KINASE 1, CHLOROPLASTIC"/>
    <property type="match status" value="1"/>
</dbReference>
<dbReference type="FunFam" id="3.40.50.300:FF:001033">
    <property type="entry name" value="Shikimate kinase 2, chloroplastic"/>
    <property type="match status" value="1"/>
</dbReference>
<dbReference type="CDD" id="cd00464">
    <property type="entry name" value="SK"/>
    <property type="match status" value="1"/>
</dbReference>
<evidence type="ECO:0000256" key="3">
    <source>
        <dbReference type="ARBA" id="ARBA00022605"/>
    </source>
</evidence>
<evidence type="ECO:0000256" key="7">
    <source>
        <dbReference type="ARBA" id="ARBA00022840"/>
    </source>
</evidence>
<dbReference type="Proteomes" id="UP001152561">
    <property type="component" value="Unassembled WGS sequence"/>
</dbReference>
<dbReference type="GO" id="GO:0009073">
    <property type="term" value="P:aromatic amino acid family biosynthetic process"/>
    <property type="evidence" value="ECO:0007669"/>
    <property type="project" value="UniProtKB-KW"/>
</dbReference>
<feature type="region of interest" description="Disordered" evidence="9">
    <location>
        <begin position="84"/>
        <end position="123"/>
    </location>
</feature>
<keyword evidence="7" id="KW-0067">ATP-binding</keyword>
<proteinExistence type="inferred from homology"/>
<accession>A0A9Q1LV41</accession>
<protein>
    <recommendedName>
        <fullName evidence="12">Shikimate kinase</fullName>
    </recommendedName>
</protein>
<comment type="caution">
    <text evidence="10">The sequence shown here is derived from an EMBL/GenBank/DDBJ whole genome shotgun (WGS) entry which is preliminary data.</text>
</comment>
<gene>
    <name evidence="10" type="ORF">K7X08_025362</name>
</gene>
<evidence type="ECO:0000256" key="6">
    <source>
        <dbReference type="ARBA" id="ARBA00022777"/>
    </source>
</evidence>